<feature type="region of interest" description="Disordered" evidence="1">
    <location>
        <begin position="1"/>
        <end position="28"/>
    </location>
</feature>
<protein>
    <submittedName>
        <fullName evidence="2">Uncharacterized protein</fullName>
    </submittedName>
</protein>
<feature type="region of interest" description="Disordered" evidence="1">
    <location>
        <begin position="154"/>
        <end position="181"/>
    </location>
</feature>
<feature type="non-terminal residue" evidence="2">
    <location>
        <position position="432"/>
    </location>
</feature>
<feature type="compositionally biased region" description="Basic and acidic residues" evidence="1">
    <location>
        <begin position="372"/>
        <end position="381"/>
    </location>
</feature>
<dbReference type="OrthoDB" id="9950135at2759"/>
<dbReference type="EMBL" id="SNRW01028596">
    <property type="protein sequence ID" value="KAA6359302.1"/>
    <property type="molecule type" value="Genomic_DNA"/>
</dbReference>
<accession>A0A5J4TN36</accession>
<evidence type="ECO:0000313" key="3">
    <source>
        <dbReference type="Proteomes" id="UP000324800"/>
    </source>
</evidence>
<dbReference type="AlphaFoldDB" id="A0A5J4TN36"/>
<evidence type="ECO:0000313" key="2">
    <source>
        <dbReference type="EMBL" id="KAA6359302.1"/>
    </source>
</evidence>
<comment type="caution">
    <text evidence="2">The sequence shown here is derived from an EMBL/GenBank/DDBJ whole genome shotgun (WGS) entry which is preliminary data.</text>
</comment>
<sequence length="432" mass="50211">MQKEEVQEKDDDLLPSSSNYYTATSGGDQCDLNLSPVQSGRQIIELFAAMEIDKSERYNTKMYSAYLERPRQCAQHRSPETQDRVQERLGSTLELTQDYLVRAGIRRYNPDPRLFRKVLESYIRDPKEQRRLEEDPELSNSEQVVGIRVFQVGANNRHSENNNAQRQGYNNRPTLSLPSYQSSRRDATVSMILLQWSLLQLQCNAVQSFNGSQNIYQLPPTSGCRGQEAKQLANHRLRRRYSDPELGPHNNIRRNIADNEDHTRILLNDRNVQEPDQYHADNRVLRLAVEHENNDNVNDNIPKERSVEAVKTYDGTSQEKETRKNKGLGIGNWRDPIHKSTIQTRRASHQVALKVERQRGSQQRLEQVDSTQQERDTRHNLVDQQASPQSTIVLHETQQVDNNPDRCFEFRLGGNTNQREQRESVRTRRVEE</sequence>
<feature type="region of interest" description="Disordered" evidence="1">
    <location>
        <begin position="355"/>
        <end position="387"/>
    </location>
</feature>
<feature type="compositionally biased region" description="Polar residues" evidence="1">
    <location>
        <begin position="15"/>
        <end position="27"/>
    </location>
</feature>
<dbReference type="Proteomes" id="UP000324800">
    <property type="component" value="Unassembled WGS sequence"/>
</dbReference>
<proteinExistence type="predicted"/>
<feature type="compositionally biased region" description="Basic and acidic residues" evidence="1">
    <location>
        <begin position="419"/>
        <end position="432"/>
    </location>
</feature>
<feature type="region of interest" description="Disordered" evidence="1">
    <location>
        <begin position="313"/>
        <end position="335"/>
    </location>
</feature>
<feature type="region of interest" description="Disordered" evidence="1">
    <location>
        <begin position="410"/>
        <end position="432"/>
    </location>
</feature>
<feature type="compositionally biased region" description="Polar residues" evidence="1">
    <location>
        <begin position="360"/>
        <end position="371"/>
    </location>
</feature>
<evidence type="ECO:0000256" key="1">
    <source>
        <dbReference type="SAM" id="MobiDB-lite"/>
    </source>
</evidence>
<name>A0A5J4TN36_9EUKA</name>
<organism evidence="2 3">
    <name type="scientific">Streblomastix strix</name>
    <dbReference type="NCBI Taxonomy" id="222440"/>
    <lineage>
        <taxon>Eukaryota</taxon>
        <taxon>Metamonada</taxon>
        <taxon>Preaxostyla</taxon>
        <taxon>Oxymonadida</taxon>
        <taxon>Streblomastigidae</taxon>
        <taxon>Streblomastix</taxon>
    </lineage>
</organism>
<gene>
    <name evidence="2" type="ORF">EZS28_045171</name>
</gene>
<reference evidence="2 3" key="1">
    <citation type="submission" date="2019-03" db="EMBL/GenBank/DDBJ databases">
        <title>Single cell metagenomics reveals metabolic interactions within the superorganism composed of flagellate Streblomastix strix and complex community of Bacteroidetes bacteria on its surface.</title>
        <authorList>
            <person name="Treitli S.C."/>
            <person name="Kolisko M."/>
            <person name="Husnik F."/>
            <person name="Keeling P."/>
            <person name="Hampl V."/>
        </authorList>
    </citation>
    <scope>NUCLEOTIDE SEQUENCE [LARGE SCALE GENOMIC DNA]</scope>
    <source>
        <strain evidence="2">ST1C</strain>
    </source>
</reference>